<evidence type="ECO:0000313" key="2">
    <source>
        <dbReference type="EMBL" id="MBB5781612.1"/>
    </source>
</evidence>
<evidence type="ECO:0000313" key="3">
    <source>
        <dbReference type="Proteomes" id="UP000579153"/>
    </source>
</evidence>
<name>A0A7W9GD79_9ACTN</name>
<reference evidence="2 3" key="1">
    <citation type="submission" date="2020-08" db="EMBL/GenBank/DDBJ databases">
        <title>Sequencing the genomes of 1000 actinobacteria strains.</title>
        <authorList>
            <person name="Klenk H.-P."/>
        </authorList>
    </citation>
    <scope>NUCLEOTIDE SEQUENCE [LARGE SCALE GENOMIC DNA]</scope>
    <source>
        <strain evidence="2 3">DSM 45507</strain>
    </source>
</reference>
<dbReference type="AlphaFoldDB" id="A0A7W9GD79"/>
<feature type="compositionally biased region" description="Polar residues" evidence="1">
    <location>
        <begin position="101"/>
        <end position="111"/>
    </location>
</feature>
<protein>
    <submittedName>
        <fullName evidence="2">Uncharacterized protein</fullName>
    </submittedName>
</protein>
<evidence type="ECO:0000256" key="1">
    <source>
        <dbReference type="SAM" id="MobiDB-lite"/>
    </source>
</evidence>
<dbReference type="EMBL" id="JACHMB010000001">
    <property type="protein sequence ID" value="MBB5781612.1"/>
    <property type="molecule type" value="Genomic_DNA"/>
</dbReference>
<dbReference type="RefSeq" id="WP_185074877.1">
    <property type="nucleotide sequence ID" value="NZ_JACHMB010000001.1"/>
</dbReference>
<keyword evidence="3" id="KW-1185">Reference proteome</keyword>
<comment type="caution">
    <text evidence="2">The sequence shown here is derived from an EMBL/GenBank/DDBJ whole genome shotgun (WGS) entry which is preliminary data.</text>
</comment>
<sequence>MDVVDMVTVRDGHMPAPGPVLVAMGVVRDVRLRLALVHVPLMEAMEASVVNVVDMIGMRNGHVPTSRAVPMSVISMLAVFGGDNHVQHPLPNRHGDPSCGEVSSTTLRRRV</sequence>
<dbReference type="Proteomes" id="UP000579153">
    <property type="component" value="Unassembled WGS sequence"/>
</dbReference>
<gene>
    <name evidence="2" type="ORF">HD596_008368</name>
</gene>
<feature type="region of interest" description="Disordered" evidence="1">
    <location>
        <begin position="88"/>
        <end position="111"/>
    </location>
</feature>
<proteinExistence type="predicted"/>
<organism evidence="2 3">
    <name type="scientific">Nonomuraea jabiensis</name>
    <dbReference type="NCBI Taxonomy" id="882448"/>
    <lineage>
        <taxon>Bacteria</taxon>
        <taxon>Bacillati</taxon>
        <taxon>Actinomycetota</taxon>
        <taxon>Actinomycetes</taxon>
        <taxon>Streptosporangiales</taxon>
        <taxon>Streptosporangiaceae</taxon>
        <taxon>Nonomuraea</taxon>
    </lineage>
</organism>
<accession>A0A7W9GD79</accession>